<dbReference type="GO" id="GO:0004672">
    <property type="term" value="F:protein kinase activity"/>
    <property type="evidence" value="ECO:0007669"/>
    <property type="project" value="TreeGrafter"/>
</dbReference>
<evidence type="ECO:0000313" key="6">
    <source>
        <dbReference type="Proteomes" id="UP000014500"/>
    </source>
</evidence>
<name>T1IIA4_STRMM</name>
<dbReference type="AlphaFoldDB" id="T1IIA4"/>
<evidence type="ECO:0000256" key="3">
    <source>
        <dbReference type="SAM" id="MobiDB-lite"/>
    </source>
</evidence>
<keyword evidence="6" id="KW-1185">Reference proteome</keyword>
<sequence length="719" mass="82723">MAEYLPKFHEKLPRTLLVNVGGRLKLQTRVDGNPKPEVFWFKDNCLVLQDNSHKYENDDENDEIHVLKIDPVLLNDEGEYEFRVENCMGQVSCFCQVETRILLGLFTMHSSGSIEKEEICEERQSGIFILFDEGSHDEDDDEVNDEDDENEQDNQQAFHRSSSLSASEQIQDIIENLSKRKDKMSHSDLKDAGSKSATISPCQSPIPLQRMASTTSSIDLDASLRITEVTSPTEMYSDHQPLIREDSVDSRDEKETNISCGLEITELEDDTIMEEDEEDEELMEIEIAQNSEMLGKIIEEKSEVSSVIGGEDGLFSRTSNICDSGNETPVFSVGDDEKSLKKSVDSGFGKITPEKIDLKDKKSDLDEKYSETMNSKEKKKDFDAKYDEKMNFKEITSDFLRNTKKKRISRIKNIILMNRENYESSKESDPRWNKLLNTSSNAIEEVEDIFERSKRELDEILDIAKSSHASRKTLRIDSDDDLDEEIERIRREFAGKRKFDALGKQQGSKIDLFDIKKSKKVEDIFEKSRKEMKEYLQDVKKSRDELFGADFKEDDWFFKSDVLRPVEEGVSGSFQTDKSLRDMRKRWKNEVGKSEKEISSEMGLTWPPVHGLWIESSEGSDTSGSFGLSERERRGRCVEVERAEAEVKDMSEQADDDTSKLDDDSIIDELTDGFEEKEIVNKNSFHIHYGEKDFHRRLKVGQGPRKCLNSLLGRERDWG</sequence>
<accession>T1IIA4</accession>
<dbReference type="PANTHER" id="PTHR47633:SF8">
    <property type="entry name" value="SPEG NEIGHBOR PROTEIN"/>
    <property type="match status" value="1"/>
</dbReference>
<dbReference type="HOGENOM" id="CLU_384673_0_0_1"/>
<dbReference type="InterPro" id="IPR036179">
    <property type="entry name" value="Ig-like_dom_sf"/>
</dbReference>
<dbReference type="Proteomes" id="UP000014500">
    <property type="component" value="Unassembled WGS sequence"/>
</dbReference>
<organism evidence="5 6">
    <name type="scientific">Strigamia maritima</name>
    <name type="common">European centipede</name>
    <name type="synonym">Geophilus maritimus</name>
    <dbReference type="NCBI Taxonomy" id="126957"/>
    <lineage>
        <taxon>Eukaryota</taxon>
        <taxon>Metazoa</taxon>
        <taxon>Ecdysozoa</taxon>
        <taxon>Arthropoda</taxon>
        <taxon>Myriapoda</taxon>
        <taxon>Chilopoda</taxon>
        <taxon>Pleurostigmophora</taxon>
        <taxon>Geophilomorpha</taxon>
        <taxon>Linotaeniidae</taxon>
        <taxon>Strigamia</taxon>
    </lineage>
</organism>
<keyword evidence="2" id="KW-0393">Immunoglobulin domain</keyword>
<dbReference type="FunFam" id="2.60.40.10:FF:000032">
    <property type="entry name" value="palladin isoform X1"/>
    <property type="match status" value="1"/>
</dbReference>
<dbReference type="EMBL" id="JH430149">
    <property type="status" value="NOT_ANNOTATED_CDS"/>
    <property type="molecule type" value="Genomic_DNA"/>
</dbReference>
<reference evidence="5" key="2">
    <citation type="submission" date="2015-02" db="UniProtKB">
        <authorList>
            <consortium name="EnsemblMetazoa"/>
        </authorList>
    </citation>
    <scope>IDENTIFICATION</scope>
</reference>
<dbReference type="InterPro" id="IPR007110">
    <property type="entry name" value="Ig-like_dom"/>
</dbReference>
<feature type="domain" description="Ig-like" evidence="4">
    <location>
        <begin position="6"/>
        <end position="86"/>
    </location>
</feature>
<feature type="compositionally biased region" description="Polar residues" evidence="3">
    <location>
        <begin position="157"/>
        <end position="168"/>
    </location>
</feature>
<dbReference type="InterPro" id="IPR013783">
    <property type="entry name" value="Ig-like_fold"/>
</dbReference>
<protein>
    <recommendedName>
        <fullName evidence="4">Ig-like domain-containing protein</fullName>
    </recommendedName>
</protein>
<evidence type="ECO:0000256" key="2">
    <source>
        <dbReference type="ARBA" id="ARBA00023319"/>
    </source>
</evidence>
<dbReference type="SUPFAM" id="SSF48726">
    <property type="entry name" value="Immunoglobulin"/>
    <property type="match status" value="1"/>
</dbReference>
<feature type="region of interest" description="Disordered" evidence="3">
    <location>
        <begin position="180"/>
        <end position="214"/>
    </location>
</feature>
<dbReference type="PANTHER" id="PTHR47633">
    <property type="entry name" value="IMMUNOGLOBULIN"/>
    <property type="match status" value="1"/>
</dbReference>
<dbReference type="Gene3D" id="2.60.40.10">
    <property type="entry name" value="Immunoglobulins"/>
    <property type="match status" value="1"/>
</dbReference>
<dbReference type="STRING" id="126957.T1IIA4"/>
<dbReference type="PROSITE" id="PS50835">
    <property type="entry name" value="IG_LIKE"/>
    <property type="match status" value="1"/>
</dbReference>
<dbReference type="InterPro" id="IPR003599">
    <property type="entry name" value="Ig_sub"/>
</dbReference>
<feature type="compositionally biased region" description="Acidic residues" evidence="3">
    <location>
        <begin position="135"/>
        <end position="152"/>
    </location>
</feature>
<feature type="compositionally biased region" description="Basic and acidic residues" evidence="3">
    <location>
        <begin position="184"/>
        <end position="193"/>
    </location>
</feature>
<evidence type="ECO:0000259" key="4">
    <source>
        <dbReference type="PROSITE" id="PS50835"/>
    </source>
</evidence>
<dbReference type="SMART" id="SM00409">
    <property type="entry name" value="IG"/>
    <property type="match status" value="1"/>
</dbReference>
<dbReference type="EnsemblMetazoa" id="SMAR000596-RA">
    <property type="protein sequence ID" value="SMAR000596-PA"/>
    <property type="gene ID" value="SMAR000596"/>
</dbReference>
<feature type="region of interest" description="Disordered" evidence="3">
    <location>
        <begin position="133"/>
        <end position="168"/>
    </location>
</feature>
<dbReference type="Pfam" id="PF07679">
    <property type="entry name" value="I-set"/>
    <property type="match status" value="1"/>
</dbReference>
<evidence type="ECO:0000313" key="5">
    <source>
        <dbReference type="EnsemblMetazoa" id="SMAR000596-PA"/>
    </source>
</evidence>
<keyword evidence="1" id="KW-1015">Disulfide bond</keyword>
<evidence type="ECO:0000256" key="1">
    <source>
        <dbReference type="ARBA" id="ARBA00023157"/>
    </source>
</evidence>
<dbReference type="InterPro" id="IPR013098">
    <property type="entry name" value="Ig_I-set"/>
</dbReference>
<reference evidence="6" key="1">
    <citation type="submission" date="2011-05" db="EMBL/GenBank/DDBJ databases">
        <authorList>
            <person name="Richards S.R."/>
            <person name="Qu J."/>
            <person name="Jiang H."/>
            <person name="Jhangiani S.N."/>
            <person name="Agravi P."/>
            <person name="Goodspeed R."/>
            <person name="Gross S."/>
            <person name="Mandapat C."/>
            <person name="Jackson L."/>
            <person name="Mathew T."/>
            <person name="Pu L."/>
            <person name="Thornton R."/>
            <person name="Saada N."/>
            <person name="Wilczek-Boney K.B."/>
            <person name="Lee S."/>
            <person name="Kovar C."/>
            <person name="Wu Y."/>
            <person name="Scherer S.E."/>
            <person name="Worley K.C."/>
            <person name="Muzny D.M."/>
            <person name="Gibbs R."/>
        </authorList>
    </citation>
    <scope>NUCLEOTIDE SEQUENCE</scope>
    <source>
        <strain evidence="6">Brora</strain>
    </source>
</reference>
<proteinExistence type="predicted"/>